<proteinExistence type="predicted"/>
<dbReference type="EMBL" id="CP001655">
    <property type="protein sequence ID" value="ACT06948.1"/>
    <property type="molecule type" value="Genomic_DNA"/>
</dbReference>
<dbReference type="AlphaFoldDB" id="C6CIA0"/>
<dbReference type="KEGG" id="dze:Dd1591_2103"/>
<evidence type="ECO:0000313" key="1">
    <source>
        <dbReference type="EMBL" id="ACT06948.1"/>
    </source>
</evidence>
<gene>
    <name evidence="1" type="ordered locus">Dd1591_2103</name>
</gene>
<name>C6CIA0_DICC1</name>
<protein>
    <submittedName>
        <fullName evidence="1">Uncharacterized protein</fullName>
    </submittedName>
</protein>
<evidence type="ECO:0000313" key="2">
    <source>
        <dbReference type="Proteomes" id="UP000002735"/>
    </source>
</evidence>
<dbReference type="STRING" id="561229.Dd1591_2103"/>
<reference evidence="1 2" key="1">
    <citation type="submission" date="2009-06" db="EMBL/GenBank/DDBJ databases">
        <title>Complete sequence of Dickeya zeae Ech1591.</title>
        <authorList>
            <consortium name="US DOE Joint Genome Institute"/>
            <person name="Lucas S."/>
            <person name="Copeland A."/>
            <person name="Lapidus A."/>
            <person name="Glavina del Rio T."/>
            <person name="Tice H."/>
            <person name="Bruce D."/>
            <person name="Goodwin L."/>
            <person name="Pitluck S."/>
            <person name="Chertkov O."/>
            <person name="Brettin T."/>
            <person name="Detter J.C."/>
            <person name="Han C."/>
            <person name="Larimer F."/>
            <person name="Land M."/>
            <person name="Hauser L."/>
            <person name="Kyrpides N."/>
            <person name="Ovchinnikova G."/>
            <person name="Balakrishnan V."/>
            <person name="Glasner J."/>
            <person name="Perna N.T."/>
        </authorList>
    </citation>
    <scope>NUCLEOTIDE SEQUENCE [LARGE SCALE GENOMIC DNA]</scope>
    <source>
        <strain evidence="1 2">Ech1591</strain>
    </source>
</reference>
<organism evidence="1 2">
    <name type="scientific">Dickeya chrysanthemi (strain Ech1591)</name>
    <name type="common">Dickeya zeae (strain Ech1591)</name>
    <dbReference type="NCBI Taxonomy" id="561229"/>
    <lineage>
        <taxon>Bacteria</taxon>
        <taxon>Pseudomonadati</taxon>
        <taxon>Pseudomonadota</taxon>
        <taxon>Gammaproteobacteria</taxon>
        <taxon>Enterobacterales</taxon>
        <taxon>Pectobacteriaceae</taxon>
        <taxon>Dickeya</taxon>
    </lineage>
</organism>
<dbReference type="HOGENOM" id="CLU_3098231_0_0_6"/>
<accession>C6CIA0</accession>
<dbReference type="Proteomes" id="UP000002735">
    <property type="component" value="Chromosome"/>
</dbReference>
<sequence length="51" mass="5625">MYSVMIPAFYFTLTFLLVLTKSELGLYAADVGLNPISALEYSGRSDVECVD</sequence>